<feature type="domain" description="Reverse transcriptase" evidence="1">
    <location>
        <begin position="79"/>
        <end position="300"/>
    </location>
</feature>
<dbReference type="AlphaFoldDB" id="A0A2H0RI49"/>
<evidence type="ECO:0000313" key="3">
    <source>
        <dbReference type="Proteomes" id="UP000230833"/>
    </source>
</evidence>
<proteinExistence type="predicted"/>
<dbReference type="InterPro" id="IPR000477">
    <property type="entry name" value="RT_dom"/>
</dbReference>
<comment type="caution">
    <text evidence="2">The sequence shown here is derived from an EMBL/GenBank/DDBJ whole genome shotgun (WGS) entry which is preliminary data.</text>
</comment>
<evidence type="ECO:0000313" key="2">
    <source>
        <dbReference type="EMBL" id="PIR46209.1"/>
    </source>
</evidence>
<dbReference type="EMBL" id="PCYL01000049">
    <property type="protein sequence ID" value="PIR46209.1"/>
    <property type="molecule type" value="Genomic_DNA"/>
</dbReference>
<dbReference type="InterPro" id="IPR051083">
    <property type="entry name" value="GrpII_Intron_Splice-Mob/Def"/>
</dbReference>
<dbReference type="CDD" id="cd01651">
    <property type="entry name" value="RT_G2_intron"/>
    <property type="match status" value="1"/>
</dbReference>
<evidence type="ECO:0000259" key="1">
    <source>
        <dbReference type="PROSITE" id="PS50878"/>
    </source>
</evidence>
<dbReference type="PANTHER" id="PTHR34047:SF8">
    <property type="entry name" value="PROTEIN YKFC"/>
    <property type="match status" value="1"/>
</dbReference>
<accession>A0A2H0RI49</accession>
<reference evidence="2 3" key="1">
    <citation type="submission" date="2017-09" db="EMBL/GenBank/DDBJ databases">
        <title>Depth-based differentiation of microbial function through sediment-hosted aquifers and enrichment of novel symbionts in the deep terrestrial subsurface.</title>
        <authorList>
            <person name="Probst A.J."/>
            <person name="Ladd B."/>
            <person name="Jarett J.K."/>
            <person name="Geller-Mcgrath D.E."/>
            <person name="Sieber C.M."/>
            <person name="Emerson J.B."/>
            <person name="Anantharaman K."/>
            <person name="Thomas B.C."/>
            <person name="Malmstrom R."/>
            <person name="Stieglmeier M."/>
            <person name="Klingl A."/>
            <person name="Woyke T."/>
            <person name="Ryan C.M."/>
            <person name="Banfield J.F."/>
        </authorList>
    </citation>
    <scope>NUCLEOTIDE SEQUENCE [LARGE SCALE GENOMIC DNA]</scope>
    <source>
        <strain evidence="2">CG10_big_fil_rev_8_21_14_0_10_45_14</strain>
    </source>
</reference>
<name>A0A2H0RI49_9BACT</name>
<dbReference type="PROSITE" id="PS50878">
    <property type="entry name" value="RT_POL"/>
    <property type="match status" value="1"/>
</dbReference>
<dbReference type="PANTHER" id="PTHR34047">
    <property type="entry name" value="NUCLEAR INTRON MATURASE 1, MITOCHONDRIAL-RELATED"/>
    <property type="match status" value="1"/>
</dbReference>
<dbReference type="InterPro" id="IPR043502">
    <property type="entry name" value="DNA/RNA_pol_sf"/>
</dbReference>
<gene>
    <name evidence="2" type="ORF">COV07_04555</name>
</gene>
<sequence>MILCKIEAFSRERERGGVRKARPRFFLRHTYKDIISVKNLLVSWQEFLHSKRKRKDVAEFALHFMDSIMELHRELKEKTYRHGNYQPFKINDPKPRDIHKASVRDRLVHHALCRILYPFFDRKFIYDSYSCRVSKGTHRAMNRFRSYARQVSKNHTRTCWVLKCDIRKFFANIDHAILKKILAKHISNKQVLWLCGEIIDSFDIEGKTGVGLPLGNLTSQLFVNVYMNPFDHFMKRELKATRYIRYADDFVILHEDRKYLESLIPKIGAFLGQELKLSLHPKKVSIQTFASGVDFLGWVHFAHHRVLRNTTKWRMLRRLETELKPGTLNSYLGLLSHGNNYGLSQKIRKEFD</sequence>
<dbReference type="SUPFAM" id="SSF56672">
    <property type="entry name" value="DNA/RNA polymerases"/>
    <property type="match status" value="1"/>
</dbReference>
<organism evidence="2 3">
    <name type="scientific">Candidatus Vogelbacteria bacterium CG10_big_fil_rev_8_21_14_0_10_45_14</name>
    <dbReference type="NCBI Taxonomy" id="1975042"/>
    <lineage>
        <taxon>Bacteria</taxon>
        <taxon>Candidatus Vogeliibacteriota</taxon>
    </lineage>
</organism>
<dbReference type="Proteomes" id="UP000230833">
    <property type="component" value="Unassembled WGS sequence"/>
</dbReference>
<dbReference type="Pfam" id="PF00078">
    <property type="entry name" value="RVT_1"/>
    <property type="match status" value="1"/>
</dbReference>
<protein>
    <recommendedName>
        <fullName evidence="1">Reverse transcriptase domain-containing protein</fullName>
    </recommendedName>
</protein>